<proteinExistence type="predicted"/>
<evidence type="ECO:0000313" key="3">
    <source>
        <dbReference type="WBParaSite" id="SMUV_0000616701-mRNA-1"/>
    </source>
</evidence>
<dbReference type="AlphaFoldDB" id="A0A0N5ANI0"/>
<organism evidence="2 3">
    <name type="scientific">Syphacia muris</name>
    <dbReference type="NCBI Taxonomy" id="451379"/>
    <lineage>
        <taxon>Eukaryota</taxon>
        <taxon>Metazoa</taxon>
        <taxon>Ecdysozoa</taxon>
        <taxon>Nematoda</taxon>
        <taxon>Chromadorea</taxon>
        <taxon>Rhabditida</taxon>
        <taxon>Spirurina</taxon>
        <taxon>Oxyuridomorpha</taxon>
        <taxon>Oxyuroidea</taxon>
        <taxon>Oxyuridae</taxon>
        <taxon>Syphacia</taxon>
    </lineage>
</organism>
<keyword evidence="1" id="KW-0732">Signal</keyword>
<feature type="chain" id="PRO_5005893262" evidence="1">
    <location>
        <begin position="20"/>
        <end position="75"/>
    </location>
</feature>
<reference evidence="3" key="1">
    <citation type="submission" date="2017-02" db="UniProtKB">
        <authorList>
            <consortium name="WormBaseParasite"/>
        </authorList>
    </citation>
    <scope>IDENTIFICATION</scope>
</reference>
<evidence type="ECO:0000313" key="2">
    <source>
        <dbReference type="Proteomes" id="UP000046393"/>
    </source>
</evidence>
<protein>
    <submittedName>
        <fullName evidence="3">Neuropeptide</fullName>
    </submittedName>
</protein>
<name>A0A0N5ANI0_9BILA</name>
<feature type="signal peptide" evidence="1">
    <location>
        <begin position="1"/>
        <end position="19"/>
    </location>
</feature>
<dbReference type="Proteomes" id="UP000046393">
    <property type="component" value="Unplaced"/>
</dbReference>
<evidence type="ECO:0000256" key="1">
    <source>
        <dbReference type="SAM" id="SignalP"/>
    </source>
</evidence>
<keyword evidence="2" id="KW-1185">Reference proteome</keyword>
<sequence length="75" mass="8898">MGWFVLLAFMCILFQDSGCTRLKRDLWGQDYDVPELARSRLRRQLYNPLDDLEGLGGQGKALEKRRKFEFIRFGR</sequence>
<accession>A0A0N5ANI0</accession>
<dbReference type="WBParaSite" id="SMUV_0000616701-mRNA-1">
    <property type="protein sequence ID" value="SMUV_0000616701-mRNA-1"/>
    <property type="gene ID" value="SMUV_0000616701"/>
</dbReference>